<feature type="compositionally biased region" description="Polar residues" evidence="10">
    <location>
        <begin position="20"/>
        <end position="29"/>
    </location>
</feature>
<evidence type="ECO:0000313" key="13">
    <source>
        <dbReference type="Proteomes" id="UP001139336"/>
    </source>
</evidence>
<dbReference type="GO" id="GO:0005737">
    <property type="term" value="C:cytoplasm"/>
    <property type="evidence" value="ECO:0007669"/>
    <property type="project" value="TreeGrafter"/>
</dbReference>
<dbReference type="GO" id="GO:0042744">
    <property type="term" value="P:hydrogen peroxide catabolic process"/>
    <property type="evidence" value="ECO:0007669"/>
    <property type="project" value="UniProtKB-KW"/>
</dbReference>
<evidence type="ECO:0000256" key="7">
    <source>
        <dbReference type="ARBA" id="ARBA00023324"/>
    </source>
</evidence>
<protein>
    <submittedName>
        <fullName evidence="12">Catalase</fullName>
    </submittedName>
</protein>
<dbReference type="GO" id="GO:0020037">
    <property type="term" value="F:heme binding"/>
    <property type="evidence" value="ECO:0007669"/>
    <property type="project" value="InterPro"/>
</dbReference>
<evidence type="ECO:0000256" key="9">
    <source>
        <dbReference type="PIRSR" id="PIRSR038928-2"/>
    </source>
</evidence>
<comment type="caution">
    <text evidence="12">The sequence shown here is derived from an EMBL/GenBank/DDBJ whole genome shotgun (WGS) entry which is preliminary data.</text>
</comment>
<feature type="compositionally biased region" description="Polar residues" evidence="10">
    <location>
        <begin position="1"/>
        <end position="11"/>
    </location>
</feature>
<reference evidence="12" key="1">
    <citation type="submission" date="2022-01" db="EMBL/GenBank/DDBJ databases">
        <title>Corynebacterium sp. nov isolated from isolated from the feces of the greater white-fronted geese (Anser albifrons) at Poyang Lake, PR China.</title>
        <authorList>
            <person name="Liu Q."/>
        </authorList>
    </citation>
    <scope>NUCLEOTIDE SEQUENCE</scope>
    <source>
        <strain evidence="12">JCM 32435</strain>
    </source>
</reference>
<evidence type="ECO:0000256" key="5">
    <source>
        <dbReference type="ARBA" id="ARBA00023002"/>
    </source>
</evidence>
<dbReference type="Pfam" id="PF06628">
    <property type="entry name" value="Catalase-rel"/>
    <property type="match status" value="1"/>
</dbReference>
<dbReference type="PRINTS" id="PR00067">
    <property type="entry name" value="CATALASE"/>
</dbReference>
<dbReference type="PANTHER" id="PTHR11465:SF9">
    <property type="entry name" value="CATALASE"/>
    <property type="match status" value="1"/>
</dbReference>
<feature type="active site" evidence="8">
    <location>
        <position position="76"/>
    </location>
</feature>
<dbReference type="PROSITE" id="PS00437">
    <property type="entry name" value="CATALASE_1"/>
    <property type="match status" value="1"/>
</dbReference>
<gene>
    <name evidence="12" type="ORF">L1O03_00840</name>
</gene>
<keyword evidence="6 9" id="KW-0408">Iron</keyword>
<dbReference type="AlphaFoldDB" id="A0A9X1QMN2"/>
<dbReference type="InterPro" id="IPR002226">
    <property type="entry name" value="Catalase_haem_BS"/>
</dbReference>
<proteinExistence type="inferred from homology"/>
<name>A0A9X1QMN2_9CORY</name>
<dbReference type="Pfam" id="PF00199">
    <property type="entry name" value="Catalase"/>
    <property type="match status" value="1"/>
</dbReference>
<dbReference type="FunFam" id="2.40.180.10:FF:000001">
    <property type="entry name" value="Catalase"/>
    <property type="match status" value="1"/>
</dbReference>
<dbReference type="GO" id="GO:0046872">
    <property type="term" value="F:metal ion binding"/>
    <property type="evidence" value="ECO:0007669"/>
    <property type="project" value="UniProtKB-KW"/>
</dbReference>
<dbReference type="InterPro" id="IPR018028">
    <property type="entry name" value="Catalase"/>
</dbReference>
<evidence type="ECO:0000313" key="12">
    <source>
        <dbReference type="EMBL" id="MCF4005726.1"/>
    </source>
</evidence>
<dbReference type="SMART" id="SM01060">
    <property type="entry name" value="Catalase"/>
    <property type="match status" value="1"/>
</dbReference>
<evidence type="ECO:0000259" key="11">
    <source>
        <dbReference type="SMART" id="SM01060"/>
    </source>
</evidence>
<keyword evidence="2" id="KW-0575">Peroxidase</keyword>
<keyword evidence="5" id="KW-0560">Oxidoreductase</keyword>
<accession>A0A9X1QMN2</accession>
<dbReference type="PANTHER" id="PTHR11465">
    <property type="entry name" value="CATALASE"/>
    <property type="match status" value="1"/>
</dbReference>
<dbReference type="PROSITE" id="PS51402">
    <property type="entry name" value="CATALASE_3"/>
    <property type="match status" value="1"/>
</dbReference>
<dbReference type="SUPFAM" id="SSF56634">
    <property type="entry name" value="Heme-dependent catalase-like"/>
    <property type="match status" value="1"/>
</dbReference>
<dbReference type="InterPro" id="IPR020835">
    <property type="entry name" value="Catalase_sf"/>
</dbReference>
<dbReference type="Proteomes" id="UP001139336">
    <property type="component" value="Unassembled WGS sequence"/>
</dbReference>
<dbReference type="PIRSF" id="PIRSF038928">
    <property type="entry name" value="Catalase_clade1-3"/>
    <property type="match status" value="1"/>
</dbReference>
<keyword evidence="7" id="KW-0376">Hydrogen peroxide</keyword>
<dbReference type="InterPro" id="IPR011614">
    <property type="entry name" value="Catalase_core"/>
</dbReference>
<dbReference type="Gene3D" id="2.40.180.10">
    <property type="entry name" value="Catalase core domain"/>
    <property type="match status" value="1"/>
</dbReference>
<evidence type="ECO:0000256" key="10">
    <source>
        <dbReference type="SAM" id="MobiDB-lite"/>
    </source>
</evidence>
<dbReference type="EMBL" id="JAKGSI010000001">
    <property type="protein sequence ID" value="MCF4005726.1"/>
    <property type="molecule type" value="Genomic_DNA"/>
</dbReference>
<dbReference type="InterPro" id="IPR010582">
    <property type="entry name" value="Catalase_immune_responsive"/>
</dbReference>
<feature type="region of interest" description="Disordered" evidence="10">
    <location>
        <begin position="1"/>
        <end position="41"/>
    </location>
</feature>
<keyword evidence="13" id="KW-1185">Reference proteome</keyword>
<dbReference type="GO" id="GO:0042542">
    <property type="term" value="P:response to hydrogen peroxide"/>
    <property type="evidence" value="ECO:0007669"/>
    <property type="project" value="TreeGrafter"/>
</dbReference>
<keyword evidence="3 9" id="KW-0349">Heme</keyword>
<keyword evidence="4 9" id="KW-0479">Metal-binding</keyword>
<dbReference type="GO" id="GO:0004096">
    <property type="term" value="F:catalase activity"/>
    <property type="evidence" value="ECO:0007669"/>
    <property type="project" value="UniProtKB-EC"/>
</dbReference>
<evidence type="ECO:0000256" key="2">
    <source>
        <dbReference type="ARBA" id="ARBA00022559"/>
    </source>
</evidence>
<evidence type="ECO:0000256" key="3">
    <source>
        <dbReference type="ARBA" id="ARBA00022617"/>
    </source>
</evidence>
<organism evidence="12 13">
    <name type="scientific">Corynebacterium uropygiale</name>
    <dbReference type="NCBI Taxonomy" id="1775911"/>
    <lineage>
        <taxon>Bacteria</taxon>
        <taxon>Bacillati</taxon>
        <taxon>Actinomycetota</taxon>
        <taxon>Actinomycetes</taxon>
        <taxon>Mycobacteriales</taxon>
        <taxon>Corynebacteriaceae</taxon>
        <taxon>Corynebacterium</taxon>
    </lineage>
</organism>
<comment type="cofactor">
    <cofactor evidence="9">
        <name>heme</name>
        <dbReference type="ChEBI" id="CHEBI:30413"/>
    </cofactor>
</comment>
<sequence>MADQPNQQSSAADEIVSKGLNPSQTTPTRRLNGAPVASENVSVTAGPQGANVLNDFHLIEKLAHFNRERVPERNPHAKGHGAFGELHITHDVSQYTKAALFQPGTVTPMVARFSTVAGEQGSPDTWRDVHGFALRFYTTEGNYDIVGNNTPTFFLRDGIKFPDFIHSQKRTLGSNLRDPDMQWDFWTRTPESAHQVTYLMGDRGTPKTSRHQDGFGSHTFQWINAEGEPVWVKYHFKTRQGWECFTDAEATEMAAQNADYHRQDLYEAIERGDYPIWDVKVQIMPVDEAESYRFNPFDLTKTWSQKDYPLIDVGYFVLNRNPRNFFAQIEQLALDPANLVPGVGLSPDRMLQARAFAYADAQRYRIGPNYHQLPVNQSRVPRNTYTHEGPMNFLFHDGDQPVYSPNRTERAAGYLDDGVSSSSGKTYGPAEDLYISVDSHGNDLTRAAYIQHPEDDDFIQPGILYREVMDDDEKERLADNITNAMIGVSEQVEKQCYEYWDKVDTNLGARVRELFAQKK</sequence>
<dbReference type="InterPro" id="IPR024711">
    <property type="entry name" value="Catalase_clade1/3"/>
</dbReference>
<dbReference type="RefSeq" id="WP_236117532.1">
    <property type="nucleotide sequence ID" value="NZ_JAKGSI010000001.1"/>
</dbReference>
<evidence type="ECO:0000256" key="6">
    <source>
        <dbReference type="ARBA" id="ARBA00023004"/>
    </source>
</evidence>
<comment type="similarity">
    <text evidence="1">Belongs to the catalase family.</text>
</comment>
<evidence type="ECO:0000256" key="1">
    <source>
        <dbReference type="ARBA" id="ARBA00005329"/>
    </source>
</evidence>
<feature type="binding site" description="axial binding residue" evidence="9">
    <location>
        <position position="358"/>
    </location>
    <ligand>
        <name>heme</name>
        <dbReference type="ChEBI" id="CHEBI:30413"/>
    </ligand>
    <ligandPart>
        <name>Fe</name>
        <dbReference type="ChEBI" id="CHEBI:18248"/>
    </ligandPart>
</feature>
<evidence type="ECO:0000256" key="8">
    <source>
        <dbReference type="PIRSR" id="PIRSR038928-1"/>
    </source>
</evidence>
<evidence type="ECO:0000256" key="4">
    <source>
        <dbReference type="ARBA" id="ARBA00022723"/>
    </source>
</evidence>
<feature type="domain" description="Catalase core" evidence="11">
    <location>
        <begin position="29"/>
        <end position="412"/>
    </location>
</feature>
<feature type="active site" evidence="8">
    <location>
        <position position="148"/>
    </location>
</feature>